<gene>
    <name evidence="6" type="ORF">DFQ27_009790</name>
</gene>
<dbReference type="PANTHER" id="PTHR13130:SF4">
    <property type="entry name" value="MEDIATOR OF RNA POLYMERASE II TRANSCRIPTION SUBUNIT 27"/>
    <property type="match status" value="1"/>
</dbReference>
<dbReference type="AlphaFoldDB" id="A0A9P6QHM4"/>
<dbReference type="EMBL" id="JAAAJB010000094">
    <property type="protein sequence ID" value="KAG0266414.1"/>
    <property type="molecule type" value="Genomic_DNA"/>
</dbReference>
<organism evidence="6 7">
    <name type="scientific">Actinomortierella ambigua</name>
    <dbReference type="NCBI Taxonomy" id="1343610"/>
    <lineage>
        <taxon>Eukaryota</taxon>
        <taxon>Fungi</taxon>
        <taxon>Fungi incertae sedis</taxon>
        <taxon>Mucoromycota</taxon>
        <taxon>Mortierellomycotina</taxon>
        <taxon>Mortierellomycetes</taxon>
        <taxon>Mortierellales</taxon>
        <taxon>Mortierellaceae</taxon>
        <taxon>Actinomortierella</taxon>
    </lineage>
</organism>
<evidence type="ECO:0000313" key="6">
    <source>
        <dbReference type="EMBL" id="KAG0266414.1"/>
    </source>
</evidence>
<comment type="caution">
    <text evidence="6">The sequence shown here is derived from an EMBL/GenBank/DDBJ whole genome shotgun (WGS) entry which is preliminary data.</text>
</comment>
<keyword evidence="4" id="KW-0804">Transcription</keyword>
<evidence type="ECO:0000256" key="4">
    <source>
        <dbReference type="ARBA" id="ARBA00023163"/>
    </source>
</evidence>
<dbReference type="GO" id="GO:0003713">
    <property type="term" value="F:transcription coactivator activity"/>
    <property type="evidence" value="ECO:0007669"/>
    <property type="project" value="TreeGrafter"/>
</dbReference>
<comment type="similarity">
    <text evidence="2">Belongs to the Mediator complex subunit 27 family.</text>
</comment>
<dbReference type="Pfam" id="PF11571">
    <property type="entry name" value="Med27"/>
    <property type="match status" value="1"/>
</dbReference>
<evidence type="ECO:0000313" key="7">
    <source>
        <dbReference type="Proteomes" id="UP000807716"/>
    </source>
</evidence>
<dbReference type="GO" id="GO:0016592">
    <property type="term" value="C:mediator complex"/>
    <property type="evidence" value="ECO:0007669"/>
    <property type="project" value="InterPro"/>
</dbReference>
<evidence type="ECO:0000256" key="2">
    <source>
        <dbReference type="ARBA" id="ARBA00008048"/>
    </source>
</evidence>
<dbReference type="OrthoDB" id="1868004at2759"/>
<keyword evidence="5" id="KW-0539">Nucleus</keyword>
<sequence length="271" mass="30636">MTEQDQDDSNRQAILEALERNKKGLQEIEHMQNALNDVRSSVHHTFHVLQGRSQLETASDFWAGAKFTYSSLECLAKLALNSDALLNETQTLQLPKLDDQQRLELANNRKQSRITEDRIVAKEAEGEKDKGWKTVAGLYAGLNIDATLRKFNKRMKKSGKQVRVSKLEAEQALLPVVTLKIDGWEESSHFVFKKITQIAVGAVDHFSEEAPQALLGCILEWLAGYDKLFSTPCVGCGKHLYFDSQQFKHLPATLYTYTSLPSSAFHPQCRR</sequence>
<evidence type="ECO:0000256" key="5">
    <source>
        <dbReference type="ARBA" id="ARBA00023242"/>
    </source>
</evidence>
<proteinExistence type="inferred from homology"/>
<comment type="subcellular location">
    <subcellularLocation>
        <location evidence="1">Nucleus</location>
    </subcellularLocation>
</comment>
<evidence type="ECO:0000256" key="3">
    <source>
        <dbReference type="ARBA" id="ARBA00023015"/>
    </source>
</evidence>
<keyword evidence="3" id="KW-0805">Transcription regulation</keyword>
<name>A0A9P6QHM4_9FUNG</name>
<accession>A0A9P6QHM4</accession>
<dbReference type="InterPro" id="IPR021627">
    <property type="entry name" value="Mediator_Med27"/>
</dbReference>
<dbReference type="GO" id="GO:0006357">
    <property type="term" value="P:regulation of transcription by RNA polymerase II"/>
    <property type="evidence" value="ECO:0007669"/>
    <property type="project" value="TreeGrafter"/>
</dbReference>
<reference evidence="6" key="1">
    <citation type="journal article" date="2020" name="Fungal Divers.">
        <title>Resolving the Mortierellaceae phylogeny through synthesis of multi-gene phylogenetics and phylogenomics.</title>
        <authorList>
            <person name="Vandepol N."/>
            <person name="Liber J."/>
            <person name="Desiro A."/>
            <person name="Na H."/>
            <person name="Kennedy M."/>
            <person name="Barry K."/>
            <person name="Grigoriev I.V."/>
            <person name="Miller A.N."/>
            <person name="O'Donnell K."/>
            <person name="Stajich J.E."/>
            <person name="Bonito G."/>
        </authorList>
    </citation>
    <scope>NUCLEOTIDE SEQUENCE</scope>
    <source>
        <strain evidence="6">BC1065</strain>
    </source>
</reference>
<protein>
    <submittedName>
        <fullName evidence="6">Uncharacterized protein</fullName>
    </submittedName>
</protein>
<dbReference type="PANTHER" id="PTHR13130">
    <property type="entry name" value="34 KDA TRANSCRIPTIONAL CO-ACTIVATOR-RELATED"/>
    <property type="match status" value="1"/>
</dbReference>
<evidence type="ECO:0000256" key="1">
    <source>
        <dbReference type="ARBA" id="ARBA00004123"/>
    </source>
</evidence>
<keyword evidence="7" id="KW-1185">Reference proteome</keyword>
<dbReference type="Proteomes" id="UP000807716">
    <property type="component" value="Unassembled WGS sequence"/>
</dbReference>